<dbReference type="EMBL" id="UINC01107766">
    <property type="protein sequence ID" value="SVC73383.1"/>
    <property type="molecule type" value="Genomic_DNA"/>
</dbReference>
<sequence>MLLVEIYEFVRVEQDVAEGEESFVTDGG</sequence>
<proteinExistence type="predicted"/>
<organism evidence="1">
    <name type="scientific">marine metagenome</name>
    <dbReference type="NCBI Taxonomy" id="408172"/>
    <lineage>
        <taxon>unclassified sequences</taxon>
        <taxon>metagenomes</taxon>
        <taxon>ecological metagenomes</taxon>
    </lineage>
</organism>
<dbReference type="AlphaFoldDB" id="A0A382PJ36"/>
<feature type="non-terminal residue" evidence="1">
    <location>
        <position position="28"/>
    </location>
</feature>
<accession>A0A382PJ36</accession>
<name>A0A382PJ36_9ZZZZ</name>
<evidence type="ECO:0000313" key="1">
    <source>
        <dbReference type="EMBL" id="SVC73383.1"/>
    </source>
</evidence>
<reference evidence="1" key="1">
    <citation type="submission" date="2018-05" db="EMBL/GenBank/DDBJ databases">
        <authorList>
            <person name="Lanie J.A."/>
            <person name="Ng W.-L."/>
            <person name="Kazmierczak K.M."/>
            <person name="Andrzejewski T.M."/>
            <person name="Davidsen T.M."/>
            <person name="Wayne K.J."/>
            <person name="Tettelin H."/>
            <person name="Glass J.I."/>
            <person name="Rusch D."/>
            <person name="Podicherti R."/>
            <person name="Tsui H.-C.T."/>
            <person name="Winkler M.E."/>
        </authorList>
    </citation>
    <scope>NUCLEOTIDE SEQUENCE</scope>
</reference>
<gene>
    <name evidence="1" type="ORF">METZ01_LOCUS326237</name>
</gene>
<protein>
    <submittedName>
        <fullName evidence="1">Uncharacterized protein</fullName>
    </submittedName>
</protein>